<reference evidence="1 2" key="1">
    <citation type="submission" date="2018-10" db="EMBL/GenBank/DDBJ databases">
        <title>Genomic Encyclopedia of Archaeal and Bacterial Type Strains, Phase II (KMG-II): from individual species to whole genera.</title>
        <authorList>
            <person name="Goeker M."/>
        </authorList>
    </citation>
    <scope>NUCLEOTIDE SEQUENCE [LARGE SCALE GENOMIC DNA]</scope>
    <source>
        <strain evidence="1 2">DSM 29317</strain>
    </source>
</reference>
<keyword evidence="2" id="KW-1185">Reference proteome</keyword>
<evidence type="ECO:0000313" key="1">
    <source>
        <dbReference type="EMBL" id="RLK00602.1"/>
    </source>
</evidence>
<dbReference type="Proteomes" id="UP000271700">
    <property type="component" value="Unassembled WGS sequence"/>
</dbReference>
<dbReference type="AlphaFoldDB" id="A0A497YYW9"/>
<dbReference type="EMBL" id="RCCT01000006">
    <property type="protein sequence ID" value="RLK00602.1"/>
    <property type="molecule type" value="Genomic_DNA"/>
</dbReference>
<organism evidence="1 2">
    <name type="scientific">Ruegeria conchae</name>
    <dbReference type="NCBI Taxonomy" id="981384"/>
    <lineage>
        <taxon>Bacteria</taxon>
        <taxon>Pseudomonadati</taxon>
        <taxon>Pseudomonadota</taxon>
        <taxon>Alphaproteobacteria</taxon>
        <taxon>Rhodobacterales</taxon>
        <taxon>Roseobacteraceae</taxon>
        <taxon>Ruegeria</taxon>
    </lineage>
</organism>
<comment type="caution">
    <text evidence="1">The sequence shown here is derived from an EMBL/GenBank/DDBJ whole genome shotgun (WGS) entry which is preliminary data.</text>
</comment>
<gene>
    <name evidence="1" type="ORF">CLV75_3593</name>
</gene>
<name>A0A497YYW9_9RHOB</name>
<accession>A0A497YYW9</accession>
<proteinExistence type="predicted"/>
<dbReference type="STRING" id="981384.GCA_000192475_02545"/>
<evidence type="ECO:0000313" key="2">
    <source>
        <dbReference type="Proteomes" id="UP000271700"/>
    </source>
</evidence>
<protein>
    <submittedName>
        <fullName evidence="1">Uncharacterized protein</fullName>
    </submittedName>
</protein>
<sequence length="96" mass="10145">MHAVLPCPDTPPEFQFRFDGRSPDSRVIALPTFPAFKASGISTSLSAYSCGGSLGLGSFRVYPGRTAPCSLFIPARLGARTITSSLAVQSFGCQED</sequence>